<keyword evidence="2" id="KW-1185">Reference proteome</keyword>
<proteinExistence type="predicted"/>
<organism evidence="1 2">
    <name type="scientific">Marinobacter nanhaiticus D15-8W</name>
    <dbReference type="NCBI Taxonomy" id="626887"/>
    <lineage>
        <taxon>Bacteria</taxon>
        <taxon>Pseudomonadati</taxon>
        <taxon>Pseudomonadota</taxon>
        <taxon>Gammaproteobacteria</taxon>
        <taxon>Pseudomonadales</taxon>
        <taxon>Marinobacteraceae</taxon>
        <taxon>Marinobacter</taxon>
    </lineage>
</organism>
<evidence type="ECO:0000313" key="2">
    <source>
        <dbReference type="Proteomes" id="UP000013165"/>
    </source>
</evidence>
<dbReference type="STRING" id="626887.J057_00240"/>
<comment type="caution">
    <text evidence="1">The sequence shown here is derived from an EMBL/GenBank/DDBJ whole genome shotgun (WGS) entry which is preliminary data.</text>
</comment>
<dbReference type="PATRIC" id="fig|626887.3.peg.44"/>
<dbReference type="eggNOG" id="COG1553">
    <property type="taxonomic scope" value="Bacteria"/>
</dbReference>
<reference evidence="1 2" key="1">
    <citation type="journal article" date="2013" name="Genome Announc.">
        <title>Genome Sequence of the Polycyclic Aromatic Hydrocarbon-Degrading Bacterium Strain Marinobacter nanhaiticus D15-8WT.</title>
        <authorList>
            <person name="Cui Z."/>
            <person name="Gao W."/>
            <person name="Li Q."/>
            <person name="Xu G."/>
            <person name="Zheng L."/>
        </authorList>
    </citation>
    <scope>NUCLEOTIDE SEQUENCE [LARGE SCALE GENOMIC DNA]</scope>
    <source>
        <strain evidence="1 2">D15-8W</strain>
    </source>
</reference>
<sequence length="108" mass="11879">MSDYLFVQSQNPFTEGQTELQYALASQLHRAGHNVTLLLIQNGVTPAQIGARRTGLDTLLDLGVLVLADGFSLKLRNISADDLKFPIWISNVEVAIDALTEGQKVIWN</sequence>
<dbReference type="InterPro" id="IPR027396">
    <property type="entry name" value="DsrEFH-like"/>
</dbReference>
<dbReference type="SUPFAM" id="SSF75169">
    <property type="entry name" value="DsrEFH-like"/>
    <property type="match status" value="1"/>
</dbReference>
<dbReference type="RefSeq" id="WP_004578700.1">
    <property type="nucleotide sequence ID" value="NZ_AP028878.1"/>
</dbReference>
<dbReference type="HOGENOM" id="CLU_174541_0_0_6"/>
<dbReference type="EMBL" id="APLQ01000003">
    <property type="protein sequence ID" value="ENO17235.1"/>
    <property type="molecule type" value="Genomic_DNA"/>
</dbReference>
<name>N6W400_9GAMM</name>
<accession>N6W400</accession>
<gene>
    <name evidence="1" type="ORF">J057_00240</name>
</gene>
<evidence type="ECO:0000313" key="1">
    <source>
        <dbReference type="EMBL" id="ENO17235.1"/>
    </source>
</evidence>
<dbReference type="OrthoDB" id="9006161at2"/>
<dbReference type="Proteomes" id="UP000013165">
    <property type="component" value="Unassembled WGS sequence"/>
</dbReference>
<protein>
    <submittedName>
        <fullName evidence="1">Multidrug transporter</fullName>
    </submittedName>
</protein>
<dbReference type="AlphaFoldDB" id="N6W400"/>